<dbReference type="PANTHER" id="PTHR10188:SF6">
    <property type="entry name" value="N(4)-(BETA-N-ACETYLGLUCOSAMINYL)-L-ASPARAGINASE"/>
    <property type="match status" value="1"/>
</dbReference>
<evidence type="ECO:0000256" key="3">
    <source>
        <dbReference type="PIRSR" id="PIRSR600246-3"/>
    </source>
</evidence>
<dbReference type="InterPro" id="IPR000246">
    <property type="entry name" value="Peptidase_T2"/>
</dbReference>
<evidence type="ECO:0000313" key="5">
    <source>
        <dbReference type="Proteomes" id="UP000595917"/>
    </source>
</evidence>
<accession>A0A7T7XRG9</accession>
<dbReference type="SUPFAM" id="SSF56235">
    <property type="entry name" value="N-terminal nucleophile aminohydrolases (Ntn hydrolases)"/>
    <property type="match status" value="1"/>
</dbReference>
<dbReference type="InterPro" id="IPR029055">
    <property type="entry name" value="Ntn_hydrolases_N"/>
</dbReference>
<feature type="active site" description="Nucleophile" evidence="1">
    <location>
        <position position="170"/>
    </location>
</feature>
<dbReference type="Proteomes" id="UP000595917">
    <property type="component" value="Chromosome"/>
</dbReference>
<sequence length="296" mass="31316">MVALILHGGVHDLPPDEDEKKQALAGLSEYGRQGLDLLKQGLSALDAVERIICLLEDDPSFDAGTGSFRNLNGDVEMDAIIMDSAMRCGGVQCIQHVRHPVSVARAVMEKTPHILLSGAGAGQFALANGFPYYDPSLGDNNLEDARGRVRMLRDVQYYREIRDEDRVFSTVGAVALDSAGTLVAATSTGGIRMKMPGRVGDSAIPGAGTYCTGDIGLSATGEGEGIMRLCLTHGIAVSYGQSRDLTGSCRRGVESGSGIDCICGVIAMNRQGEFTWAHNGSFMPVYCASAQVPDSV</sequence>
<reference evidence="4" key="1">
    <citation type="submission" date="2021-01" db="EMBL/GenBank/DDBJ databases">
        <title>Description of Breznakiella homolactica.</title>
        <authorList>
            <person name="Song Y."/>
            <person name="Brune A."/>
        </authorList>
    </citation>
    <scope>NUCLEOTIDE SEQUENCE</scope>
    <source>
        <strain evidence="4">RmG30</strain>
    </source>
</reference>
<dbReference type="CDD" id="cd04512">
    <property type="entry name" value="Ntn_Asparaginase_2_like"/>
    <property type="match status" value="1"/>
</dbReference>
<evidence type="ECO:0000256" key="2">
    <source>
        <dbReference type="PIRSR" id="PIRSR600246-2"/>
    </source>
</evidence>
<dbReference type="RefSeq" id="WP_215628401.1">
    <property type="nucleotide sequence ID" value="NZ_CP067089.2"/>
</dbReference>
<organism evidence="4 5">
    <name type="scientific">Breznakiella homolactica</name>
    <dbReference type="NCBI Taxonomy" id="2798577"/>
    <lineage>
        <taxon>Bacteria</taxon>
        <taxon>Pseudomonadati</taxon>
        <taxon>Spirochaetota</taxon>
        <taxon>Spirochaetia</taxon>
        <taxon>Spirochaetales</taxon>
        <taxon>Breznakiellaceae</taxon>
        <taxon>Breznakiella</taxon>
    </lineage>
</organism>
<dbReference type="Pfam" id="PF01112">
    <property type="entry name" value="Asparaginase_2"/>
    <property type="match status" value="1"/>
</dbReference>
<dbReference type="EMBL" id="CP067089">
    <property type="protein sequence ID" value="QQO11092.1"/>
    <property type="molecule type" value="Genomic_DNA"/>
</dbReference>
<feature type="binding site" evidence="2">
    <location>
        <begin position="220"/>
        <end position="223"/>
    </location>
    <ligand>
        <name>substrate</name>
    </ligand>
</feature>
<feature type="site" description="Cleavage; by autolysis" evidence="3">
    <location>
        <begin position="169"/>
        <end position="170"/>
    </location>
</feature>
<dbReference type="KEGG" id="bhc:JFL75_09290"/>
<evidence type="ECO:0000256" key="1">
    <source>
        <dbReference type="PIRSR" id="PIRSR600246-1"/>
    </source>
</evidence>
<evidence type="ECO:0000313" key="4">
    <source>
        <dbReference type="EMBL" id="QQO11092.1"/>
    </source>
</evidence>
<dbReference type="AlphaFoldDB" id="A0A7T7XRG9"/>
<protein>
    <submittedName>
        <fullName evidence="4">Isoaspartyl peptidase/L-asparaginase</fullName>
    </submittedName>
</protein>
<dbReference type="Gene3D" id="3.60.20.30">
    <property type="entry name" value="(Glycosyl)asparaginase"/>
    <property type="match status" value="1"/>
</dbReference>
<proteinExistence type="predicted"/>
<keyword evidence="5" id="KW-1185">Reference proteome</keyword>
<name>A0A7T7XRG9_9SPIR</name>
<dbReference type="PANTHER" id="PTHR10188">
    <property type="entry name" value="L-ASPARAGINASE"/>
    <property type="match status" value="1"/>
</dbReference>
<dbReference type="GO" id="GO:0016811">
    <property type="term" value="F:hydrolase activity, acting on carbon-nitrogen (but not peptide) bonds, in linear amides"/>
    <property type="evidence" value="ECO:0007669"/>
    <property type="project" value="UniProtKB-ARBA"/>
</dbReference>
<feature type="binding site" evidence="2">
    <location>
        <begin position="198"/>
        <end position="201"/>
    </location>
    <ligand>
        <name>substrate</name>
    </ligand>
</feature>
<gene>
    <name evidence="4" type="ORF">JFL75_09290</name>
</gene>